<organism evidence="1 2">
    <name type="scientific">Alkalibacterium thalassium</name>
    <dbReference type="NCBI Taxonomy" id="426701"/>
    <lineage>
        <taxon>Bacteria</taxon>
        <taxon>Bacillati</taxon>
        <taxon>Bacillota</taxon>
        <taxon>Bacilli</taxon>
        <taxon>Lactobacillales</taxon>
        <taxon>Carnobacteriaceae</taxon>
        <taxon>Alkalibacterium</taxon>
    </lineage>
</organism>
<dbReference type="Proteomes" id="UP000199433">
    <property type="component" value="Unassembled WGS sequence"/>
</dbReference>
<sequence>MTNQVWFEYNGVNSLDMYMRIVYDISYPSPESDIEFVEVLGKDGELAVDNKRLKGVLFPIPVVINLPDNMSVDDAATKISEWLRNDVGWHKLRFSGSPDYEYVAICHEQFNIQETLKQYGRTVINFRLKPYKFRPEGSALALENGETLYNPEKRVSKPYLRVTGTGDITLRNNGADWLILRSVDEYIEVDSEAMSAFKGNRPANNKVISAVRPLFPLLNPGENRITWSGNVTNVEIETRWEAIT</sequence>
<reference evidence="2" key="1">
    <citation type="submission" date="2016-10" db="EMBL/GenBank/DDBJ databases">
        <authorList>
            <person name="Varghese N."/>
            <person name="Submissions S."/>
        </authorList>
    </citation>
    <scope>NUCLEOTIDE SEQUENCE [LARGE SCALE GENOMIC DNA]</scope>
    <source>
        <strain evidence="2">DSM 19181</strain>
    </source>
</reference>
<dbReference type="NCBIfam" id="TIGR01633">
    <property type="entry name" value="phi3626_gp14_N"/>
    <property type="match status" value="1"/>
</dbReference>
<proteinExistence type="predicted"/>
<dbReference type="RefSeq" id="WP_091264331.1">
    <property type="nucleotide sequence ID" value="NZ_FNFK01000002.1"/>
</dbReference>
<dbReference type="InterPro" id="IPR006520">
    <property type="entry name" value="Dit_BPSPP_N"/>
</dbReference>
<dbReference type="OrthoDB" id="1853834at2"/>
<protein>
    <submittedName>
        <fullName evidence="1">Putative phage tail component, N-terminal domain-containing protein</fullName>
    </submittedName>
</protein>
<dbReference type="STRING" id="426701.SAMN04488098_100247"/>
<gene>
    <name evidence="1" type="ORF">SAMN04488098_100247</name>
</gene>
<evidence type="ECO:0000313" key="2">
    <source>
        <dbReference type="Proteomes" id="UP000199433"/>
    </source>
</evidence>
<accession>A0A1G8VP06</accession>
<dbReference type="AlphaFoldDB" id="A0A1G8VP06"/>
<keyword evidence="2" id="KW-1185">Reference proteome</keyword>
<evidence type="ECO:0000313" key="1">
    <source>
        <dbReference type="EMBL" id="SDJ67781.1"/>
    </source>
</evidence>
<dbReference type="Gene3D" id="2.40.30.200">
    <property type="match status" value="1"/>
</dbReference>
<dbReference type="EMBL" id="FNFK01000002">
    <property type="protein sequence ID" value="SDJ67781.1"/>
    <property type="molecule type" value="Genomic_DNA"/>
</dbReference>
<name>A0A1G8VP06_9LACT</name>